<feature type="domain" description="Methyltransferase type 11" evidence="1">
    <location>
        <begin position="54"/>
        <end position="147"/>
    </location>
</feature>
<evidence type="ECO:0000313" key="3">
    <source>
        <dbReference type="Proteomes" id="UP000176377"/>
    </source>
</evidence>
<evidence type="ECO:0000313" key="2">
    <source>
        <dbReference type="EMBL" id="OGG58838.1"/>
    </source>
</evidence>
<accession>A0A1F6DBL2</accession>
<dbReference type="SUPFAM" id="SSF53335">
    <property type="entry name" value="S-adenosyl-L-methionine-dependent methyltransferases"/>
    <property type="match status" value="1"/>
</dbReference>
<name>A0A1F6DBL2_9BACT</name>
<dbReference type="InterPro" id="IPR013216">
    <property type="entry name" value="Methyltransf_11"/>
</dbReference>
<dbReference type="CDD" id="cd02440">
    <property type="entry name" value="AdoMet_MTases"/>
    <property type="match status" value="1"/>
</dbReference>
<reference evidence="2 3" key="1">
    <citation type="journal article" date="2016" name="Nat. Commun.">
        <title>Thousands of microbial genomes shed light on interconnected biogeochemical processes in an aquifer system.</title>
        <authorList>
            <person name="Anantharaman K."/>
            <person name="Brown C.T."/>
            <person name="Hug L.A."/>
            <person name="Sharon I."/>
            <person name="Castelle C.J."/>
            <person name="Probst A.J."/>
            <person name="Thomas B.C."/>
            <person name="Singh A."/>
            <person name="Wilkins M.J."/>
            <person name="Karaoz U."/>
            <person name="Brodie E.L."/>
            <person name="Williams K.H."/>
            <person name="Hubbard S.S."/>
            <person name="Banfield J.F."/>
        </authorList>
    </citation>
    <scope>NUCLEOTIDE SEQUENCE [LARGE SCALE GENOMIC DNA]</scope>
</reference>
<organism evidence="2 3">
    <name type="scientific">Candidatus Kaiserbacteria bacterium RIFCSPHIGHO2_01_FULL_56_24</name>
    <dbReference type="NCBI Taxonomy" id="1798487"/>
    <lineage>
        <taxon>Bacteria</taxon>
        <taxon>Candidatus Kaiseribacteriota</taxon>
    </lineage>
</organism>
<dbReference type="AlphaFoldDB" id="A0A1F6DBL2"/>
<dbReference type="EMBL" id="MFLA01000026">
    <property type="protein sequence ID" value="OGG58838.1"/>
    <property type="molecule type" value="Genomic_DNA"/>
</dbReference>
<protein>
    <recommendedName>
        <fullName evidence="1">Methyltransferase type 11 domain-containing protein</fullName>
    </recommendedName>
</protein>
<dbReference type="PANTHER" id="PTHR43861">
    <property type="entry name" value="TRANS-ACONITATE 2-METHYLTRANSFERASE-RELATED"/>
    <property type="match status" value="1"/>
</dbReference>
<dbReference type="GO" id="GO:0008757">
    <property type="term" value="F:S-adenosylmethionine-dependent methyltransferase activity"/>
    <property type="evidence" value="ECO:0007669"/>
    <property type="project" value="InterPro"/>
</dbReference>
<dbReference type="InterPro" id="IPR029063">
    <property type="entry name" value="SAM-dependent_MTases_sf"/>
</dbReference>
<proteinExistence type="predicted"/>
<gene>
    <name evidence="2" type="ORF">A2765_00455</name>
</gene>
<dbReference type="Gene3D" id="3.40.50.150">
    <property type="entry name" value="Vaccinia Virus protein VP39"/>
    <property type="match status" value="1"/>
</dbReference>
<dbReference type="Pfam" id="PF08241">
    <property type="entry name" value="Methyltransf_11"/>
    <property type="match status" value="1"/>
</dbReference>
<dbReference type="Proteomes" id="UP000176377">
    <property type="component" value="Unassembled WGS sequence"/>
</dbReference>
<evidence type="ECO:0000259" key="1">
    <source>
        <dbReference type="Pfam" id="PF08241"/>
    </source>
</evidence>
<comment type="caution">
    <text evidence="2">The sequence shown here is derived from an EMBL/GenBank/DDBJ whole genome shotgun (WGS) entry which is preliminary data.</text>
</comment>
<sequence>MVLTEKQQYQESGYELPYHWMLDPATKTGRLYFGYWNAIISRIPKGAKSGRVADAGCGDGRVLGLLGDAGFSNITGIDYSERALSFVKEILPDVHLVKADLSNIPLPDNSFEAIICVETLEHIFPDQLPAVIKELSRLLVPGGTFIVSVPSVGMGPPKGAHYQHFSVEVLTKYLAESFKVESIVGQDRAGFHPLKLLYFVIDNAWWDLRMLRHWYNLRIWPRYFNVCHPEKGRRLIAGCLKT</sequence>